<reference evidence="1" key="1">
    <citation type="journal article" date="2012" name="PLoS ONE">
        <title>Gene sets for utilization of primary and secondary nutrition supplies in the distal gut of endangered iberian lynx.</title>
        <authorList>
            <person name="Alcaide M."/>
            <person name="Messina E."/>
            <person name="Richter M."/>
            <person name="Bargiela R."/>
            <person name="Peplies J."/>
            <person name="Huws S.A."/>
            <person name="Newbold C.J."/>
            <person name="Golyshin P.N."/>
            <person name="Simon M.A."/>
            <person name="Lopez G."/>
            <person name="Yakimov M.M."/>
            <person name="Ferrer M."/>
        </authorList>
    </citation>
    <scope>NUCLEOTIDE SEQUENCE</scope>
</reference>
<protein>
    <recommendedName>
        <fullName evidence="2">AAA+ ATPase domain-containing protein</fullName>
    </recommendedName>
</protein>
<organism evidence="1">
    <name type="scientific">gut metagenome</name>
    <dbReference type="NCBI Taxonomy" id="749906"/>
    <lineage>
        <taxon>unclassified sequences</taxon>
        <taxon>metagenomes</taxon>
        <taxon>organismal metagenomes</taxon>
    </lineage>
</organism>
<dbReference type="AlphaFoldDB" id="J9GUY1"/>
<feature type="non-terminal residue" evidence="1">
    <location>
        <position position="175"/>
    </location>
</feature>
<accession>J9GUY1</accession>
<dbReference type="SUPFAM" id="SSF52540">
    <property type="entry name" value="P-loop containing nucleoside triphosphate hydrolases"/>
    <property type="match status" value="1"/>
</dbReference>
<sequence>MARSLTAKEILRIRHKTITFEGEWGKCIGTMDRTGVVLFWGNSGNGKSSAVVSFCKELAMHGKVLYVSLEEGYSLSFQNTLKRFDMYSCGSRFQVLDHATPEELVERLTKPRSADFVVIDSFQYLGMSYRDYLKFKQALPGKLLVFVSHADGRQPSGRAAKAVKYDAMEKIWVEG</sequence>
<dbReference type="EMBL" id="AMCI01001854">
    <property type="protein sequence ID" value="EJX04305.1"/>
    <property type="molecule type" value="Genomic_DNA"/>
</dbReference>
<evidence type="ECO:0000313" key="1">
    <source>
        <dbReference type="EMBL" id="EJX04305.1"/>
    </source>
</evidence>
<dbReference type="Gene3D" id="3.40.50.300">
    <property type="entry name" value="P-loop containing nucleotide triphosphate hydrolases"/>
    <property type="match status" value="1"/>
</dbReference>
<comment type="caution">
    <text evidence="1">The sequence shown here is derived from an EMBL/GenBank/DDBJ whole genome shotgun (WGS) entry which is preliminary data.</text>
</comment>
<gene>
    <name evidence="1" type="ORF">EVA_07586</name>
</gene>
<dbReference type="InterPro" id="IPR027417">
    <property type="entry name" value="P-loop_NTPase"/>
</dbReference>
<evidence type="ECO:0008006" key="2">
    <source>
        <dbReference type="Google" id="ProtNLM"/>
    </source>
</evidence>
<proteinExistence type="predicted"/>
<name>J9GUY1_9ZZZZ</name>